<dbReference type="InterPro" id="IPR037923">
    <property type="entry name" value="HTH-like"/>
</dbReference>
<dbReference type="Gene3D" id="1.10.10.60">
    <property type="entry name" value="Homeodomain-like"/>
    <property type="match status" value="2"/>
</dbReference>
<dbReference type="Pfam" id="PF12833">
    <property type="entry name" value="HTH_18"/>
    <property type="match status" value="1"/>
</dbReference>
<dbReference type="PANTHER" id="PTHR46796:SF13">
    <property type="entry name" value="HTH-TYPE TRANSCRIPTIONAL ACTIVATOR RHAS"/>
    <property type="match status" value="1"/>
</dbReference>
<dbReference type="InterPro" id="IPR018060">
    <property type="entry name" value="HTH_AraC"/>
</dbReference>
<dbReference type="SMART" id="SM00342">
    <property type="entry name" value="HTH_ARAC"/>
    <property type="match status" value="1"/>
</dbReference>
<keyword evidence="3" id="KW-0238">DNA-binding</keyword>
<evidence type="ECO:0000256" key="3">
    <source>
        <dbReference type="ARBA" id="ARBA00023125"/>
    </source>
</evidence>
<sequence>MPGHPFGGMADSTESPGRFDCRLYGERMLLPDGFPGQRLRVVPRPLVASALRRAPTSGLLVTDAGYFPSAANHGMRRPRSAPEAIVIVCTDGVGHCEVDGRVSVIRPGNALVLPPSRPHFYWADSRDPWTIWWLHAAGSQVSELLSVVTPDGGAAIVEVRDAYRAVAAIDDAIGFLERDETFPHLISASGAGWTLLSQLAADALTEVHRPTEPVRQALEYLRHNFAKPVIVKELARTAGLSPSHFAALFRMAAGCGVVEYAKRLRMARARELLATTSRDISEIARTIGYNDAFYFSRTFRREHGCSPSEYRRGTGHNGQ</sequence>
<dbReference type="InterPro" id="IPR009057">
    <property type="entry name" value="Homeodomain-like_sf"/>
</dbReference>
<evidence type="ECO:0000259" key="6">
    <source>
        <dbReference type="PROSITE" id="PS01124"/>
    </source>
</evidence>
<keyword evidence="2" id="KW-0805">Transcription regulation</keyword>
<dbReference type="SUPFAM" id="SSF51215">
    <property type="entry name" value="Regulatory protein AraC"/>
    <property type="match status" value="1"/>
</dbReference>
<dbReference type="AlphaFoldDB" id="A0A229R8T3"/>
<dbReference type="InterPro" id="IPR003313">
    <property type="entry name" value="AraC-bd"/>
</dbReference>
<dbReference type="GO" id="GO:0003700">
    <property type="term" value="F:DNA-binding transcription factor activity"/>
    <property type="evidence" value="ECO:0007669"/>
    <property type="project" value="InterPro"/>
</dbReference>
<dbReference type="SUPFAM" id="SSF46689">
    <property type="entry name" value="Homeodomain-like"/>
    <property type="match status" value="2"/>
</dbReference>
<evidence type="ECO:0000256" key="1">
    <source>
        <dbReference type="ARBA" id="ARBA00022490"/>
    </source>
</evidence>
<dbReference type="PROSITE" id="PS01124">
    <property type="entry name" value="HTH_ARAC_FAMILY_2"/>
    <property type="match status" value="1"/>
</dbReference>
<gene>
    <name evidence="7" type="ORF">CFP75_41115</name>
</gene>
<dbReference type="Proteomes" id="UP000215563">
    <property type="component" value="Unassembled WGS sequence"/>
</dbReference>
<dbReference type="InterPro" id="IPR050204">
    <property type="entry name" value="AraC_XylS_family_regulators"/>
</dbReference>
<dbReference type="CDD" id="cd06986">
    <property type="entry name" value="cupin_MmsR-like_N"/>
    <property type="match status" value="1"/>
</dbReference>
<name>A0A229R8T3_AMYAL</name>
<organism evidence="7 8">
    <name type="scientific">Amycolatopsis alba DSM 44262</name>
    <dbReference type="NCBI Taxonomy" id="1125972"/>
    <lineage>
        <taxon>Bacteria</taxon>
        <taxon>Bacillati</taxon>
        <taxon>Actinomycetota</taxon>
        <taxon>Actinomycetes</taxon>
        <taxon>Pseudonocardiales</taxon>
        <taxon>Pseudonocardiaceae</taxon>
        <taxon>Amycolatopsis</taxon>
    </lineage>
</organism>
<reference evidence="7 8" key="1">
    <citation type="submission" date="2017-07" db="EMBL/GenBank/DDBJ databases">
        <title>Amycolatopsis alba DSM 44262 Genome sequencing and assembly.</title>
        <authorList>
            <person name="Kaur N."/>
            <person name="Mayilraj S."/>
        </authorList>
    </citation>
    <scope>NUCLEOTIDE SEQUENCE [LARGE SCALE GENOMIC DNA]</scope>
    <source>
        <strain evidence="7 8">DSM 44262</strain>
    </source>
</reference>
<keyword evidence="1" id="KW-0963">Cytoplasm</keyword>
<keyword evidence="4" id="KW-0010">Activator</keyword>
<dbReference type="PANTHER" id="PTHR46796">
    <property type="entry name" value="HTH-TYPE TRANSCRIPTIONAL ACTIVATOR RHAS-RELATED"/>
    <property type="match status" value="1"/>
</dbReference>
<dbReference type="Gene3D" id="2.60.120.280">
    <property type="entry name" value="Regulatory protein AraC"/>
    <property type="match status" value="1"/>
</dbReference>
<dbReference type="PRINTS" id="PR00032">
    <property type="entry name" value="HTHARAC"/>
</dbReference>
<evidence type="ECO:0000256" key="5">
    <source>
        <dbReference type="ARBA" id="ARBA00023163"/>
    </source>
</evidence>
<dbReference type="Pfam" id="PF02311">
    <property type="entry name" value="AraC_binding"/>
    <property type="match status" value="1"/>
</dbReference>
<protein>
    <submittedName>
        <fullName evidence="7">AraC family transcriptional regulator</fullName>
    </submittedName>
</protein>
<dbReference type="EMBL" id="NMQU01000173">
    <property type="protein sequence ID" value="OXM42861.1"/>
    <property type="molecule type" value="Genomic_DNA"/>
</dbReference>
<keyword evidence="5" id="KW-0804">Transcription</keyword>
<comment type="caution">
    <text evidence="7">The sequence shown here is derived from an EMBL/GenBank/DDBJ whole genome shotgun (WGS) entry which is preliminary data.</text>
</comment>
<dbReference type="PROSITE" id="PS00041">
    <property type="entry name" value="HTH_ARAC_FAMILY_1"/>
    <property type="match status" value="1"/>
</dbReference>
<feature type="domain" description="HTH araC/xylS-type" evidence="6">
    <location>
        <begin position="215"/>
        <end position="313"/>
    </location>
</feature>
<evidence type="ECO:0000313" key="8">
    <source>
        <dbReference type="Proteomes" id="UP000215563"/>
    </source>
</evidence>
<dbReference type="GO" id="GO:0043565">
    <property type="term" value="F:sequence-specific DNA binding"/>
    <property type="evidence" value="ECO:0007669"/>
    <property type="project" value="InterPro"/>
</dbReference>
<evidence type="ECO:0000313" key="7">
    <source>
        <dbReference type="EMBL" id="OXM42861.1"/>
    </source>
</evidence>
<evidence type="ECO:0000256" key="4">
    <source>
        <dbReference type="ARBA" id="ARBA00023159"/>
    </source>
</evidence>
<evidence type="ECO:0000256" key="2">
    <source>
        <dbReference type="ARBA" id="ARBA00023015"/>
    </source>
</evidence>
<proteinExistence type="predicted"/>
<keyword evidence="8" id="KW-1185">Reference proteome</keyword>
<accession>A0A229R8T3</accession>
<dbReference type="InterPro" id="IPR018062">
    <property type="entry name" value="HTH_AraC-typ_CS"/>
</dbReference>
<dbReference type="InterPro" id="IPR020449">
    <property type="entry name" value="Tscrpt_reg_AraC-type_HTH"/>
</dbReference>